<gene>
    <name evidence="1" type="ORF">K1J50_02135</name>
</gene>
<dbReference type="Proteomes" id="UP001519924">
    <property type="component" value="Unassembled WGS sequence"/>
</dbReference>
<accession>A0ABS7EY43</accession>
<name>A0ABS7EY43_9PROT</name>
<reference evidence="1 2" key="1">
    <citation type="submission" date="2021-08" db="EMBL/GenBank/DDBJ databases">
        <title>Caldovatus sediminis gen. nov., sp. nov., a moderately thermophilic bacterium isolated from a hot spring.</title>
        <authorList>
            <person name="Hu C.-J."/>
            <person name="Li W.-J."/>
            <person name="Xian W.-D."/>
        </authorList>
    </citation>
    <scope>NUCLEOTIDE SEQUENCE [LARGE SCALE GENOMIC DNA]</scope>
    <source>
        <strain evidence="1 2">SYSU G05006</strain>
    </source>
</reference>
<organism evidence="1 2">
    <name type="scientific">Caldovatus aquaticus</name>
    <dbReference type="NCBI Taxonomy" id="2865671"/>
    <lineage>
        <taxon>Bacteria</taxon>
        <taxon>Pseudomonadati</taxon>
        <taxon>Pseudomonadota</taxon>
        <taxon>Alphaproteobacteria</taxon>
        <taxon>Acetobacterales</taxon>
        <taxon>Roseomonadaceae</taxon>
        <taxon>Caldovatus</taxon>
    </lineage>
</organism>
<evidence type="ECO:0000313" key="2">
    <source>
        <dbReference type="Proteomes" id="UP001519924"/>
    </source>
</evidence>
<dbReference type="RefSeq" id="WP_220115784.1">
    <property type="nucleotide sequence ID" value="NZ_JAHZUY010000003.1"/>
</dbReference>
<sequence>MTPELLLRLTVRPVLAWMDQACRIPHSAEAEVMLLAVAKQETDLRHRRQIPVAHAMGLWQFERGGGVAGVLRHPATRERARFVCGALLVRPESETVWAALEQNDALACAFARLLLWTDPMPLPRAEGPAWDCYLRLWRPGRPRPERWGEAWAAAERALAPAEEVA</sequence>
<comment type="caution">
    <text evidence="1">The sequence shown here is derived from an EMBL/GenBank/DDBJ whole genome shotgun (WGS) entry which is preliminary data.</text>
</comment>
<protein>
    <submittedName>
        <fullName evidence="1">Uncharacterized protein</fullName>
    </submittedName>
</protein>
<dbReference type="EMBL" id="JAHZUY010000003">
    <property type="protein sequence ID" value="MBW8268277.1"/>
    <property type="molecule type" value="Genomic_DNA"/>
</dbReference>
<proteinExistence type="predicted"/>
<evidence type="ECO:0000313" key="1">
    <source>
        <dbReference type="EMBL" id="MBW8268277.1"/>
    </source>
</evidence>
<keyword evidence="2" id="KW-1185">Reference proteome</keyword>